<feature type="compositionally biased region" description="Polar residues" evidence="13">
    <location>
        <begin position="865"/>
        <end position="884"/>
    </location>
</feature>
<keyword evidence="9 12" id="KW-0862">Zinc</keyword>
<evidence type="ECO:0000256" key="6">
    <source>
        <dbReference type="ARBA" id="ARBA00022723"/>
    </source>
</evidence>
<evidence type="ECO:0000256" key="1">
    <source>
        <dbReference type="ARBA" id="ARBA00004123"/>
    </source>
</evidence>
<dbReference type="Gene3D" id="3.30.720.50">
    <property type="match status" value="1"/>
</dbReference>
<evidence type="ECO:0000256" key="12">
    <source>
        <dbReference type="PROSITE-ProRule" id="PRU00723"/>
    </source>
</evidence>
<evidence type="ECO:0000256" key="2">
    <source>
        <dbReference type="ARBA" id="ARBA00004496"/>
    </source>
</evidence>
<evidence type="ECO:0000256" key="9">
    <source>
        <dbReference type="ARBA" id="ARBA00022833"/>
    </source>
</evidence>
<dbReference type="GO" id="GO:0008270">
    <property type="term" value="F:zinc ion binding"/>
    <property type="evidence" value="ECO:0007669"/>
    <property type="project" value="UniProtKB-KW"/>
</dbReference>
<dbReference type="PROSITE" id="PS51059">
    <property type="entry name" value="PARP_CATALYTIC"/>
    <property type="match status" value="1"/>
</dbReference>
<dbReference type="Pfam" id="PF23466">
    <property type="entry name" value="WWE_4"/>
    <property type="match status" value="1"/>
</dbReference>
<comment type="similarity">
    <text evidence="11">Belongs to the ARTD/PARP family.</text>
</comment>
<evidence type="ECO:0000256" key="4">
    <source>
        <dbReference type="ARBA" id="ARBA00022490"/>
    </source>
</evidence>
<evidence type="ECO:0000259" key="15">
    <source>
        <dbReference type="PROSITE" id="PS50918"/>
    </source>
</evidence>
<sequence length="927" mass="101621">MSEADVFKLICGNGGAMVYERLLDLVSGFPDIDCSKFDSLIGNKEGFFLTETGGVKQVLAKTNLRLCRVRDCGGCKDLHLCKFYLHGECKGRRCRYGHDLNSDHNAKVLSDHQLQKLNRAEIRHLLLQNDTPHSLLPPVCARYNRGDDEYGQCDDKDNCDRLHICEGFIRGTCDAGTCGRSHDFFEPHPLKTLRGRGVSSAAVGSMWSVYRNVLLLRGPRDKDGRAGVGSATGGKGRGGRTGKGRASSDNAGDGTVGTKHGSCPAQPETNEICLSFVKGYCKNEDRCFRVHSKMPYQWQIKTGNTWTDLPNNEDIERDFCNPSYIIALSVQVDPVHFDSLTCGGQEVRRLSTASSVRLPDFILTTEWLWYWEEEQGKWTPYTSRMSSVSSEDLEKRFQADNKDVILFTGGKQPNEQQYELSFKDMTQRNLQYGTLRNIRRRPRFISSDGVQTARTSKRRGPASAQPGRGVPGYWDKTAVPDTGYQKVTLLSTDRDYLKVQDLFSKTLRGFDMVSIERVQNKELWEDFQTKRERMKKANKDKKYGDGVRLLFHGTDSKFIDAICFQNFDWRKCGANGTVYGEGCYFARDASYSHNYTSAYGKRSMFVCRVLVGSYTRGQSHYRLPPSIDGGLVLYDSCVNDVRDPSIFVVFDKQQVYPEFLVTYTEHVRPPLSLVLLTDSSSSDTSSAPPNFLSPIKTTVTSASASTQSYSTSSFSAVPSVASAPKTVTVSTLSSTASASPSASPAVSGPPGAQNSGSVGTTQTTPPSSWTVPANQISSPGPLAVNASSSPTVVSPSTRSSLSSATSPFSPPQSSMSSGAARALPAGSAVPARPATVYRYSSTAGPPTQPQVPPRPAPDVPPLYRYSSTAAGTSRASPPHLSTTTASSYTHSRPASSHSSSRGQDLYNVPTAMPRWNEKKKKDECVLL</sequence>
<dbReference type="Pfam" id="PF25261">
    <property type="entry name" value="zf-CCCH_PARP12"/>
    <property type="match status" value="1"/>
</dbReference>
<feature type="domain" description="C3H1-type" evidence="14">
    <location>
        <begin position="267"/>
        <end position="294"/>
    </location>
</feature>
<dbReference type="PANTHER" id="PTHR45740:SF15">
    <property type="entry name" value="ZINC FINGER CCCH TYPE DOMAIN CONTAINING 1-LIKE"/>
    <property type="match status" value="1"/>
</dbReference>
<dbReference type="InterPro" id="IPR057602">
    <property type="entry name" value="Zfn-CCCH_PARP12"/>
</dbReference>
<evidence type="ECO:0000259" key="16">
    <source>
        <dbReference type="PROSITE" id="PS51059"/>
    </source>
</evidence>
<feature type="region of interest" description="Disordered" evidence="13">
    <location>
        <begin position="448"/>
        <end position="475"/>
    </location>
</feature>
<feature type="region of interest" description="Disordered" evidence="13">
    <location>
        <begin position="221"/>
        <end position="263"/>
    </location>
</feature>
<name>A0ABD1INQ3_9TELE</name>
<dbReference type="AlphaFoldDB" id="A0ABD1INQ3"/>
<dbReference type="Proteomes" id="UP001591681">
    <property type="component" value="Unassembled WGS sequence"/>
</dbReference>
<dbReference type="EMBL" id="JBHFQA010000182">
    <property type="protein sequence ID" value="KAL2076616.1"/>
    <property type="molecule type" value="Genomic_DNA"/>
</dbReference>
<comment type="pathway">
    <text evidence="3">Protein modification; protein ubiquitination.</text>
</comment>
<keyword evidence="7" id="KW-0677">Repeat</keyword>
<dbReference type="InterPro" id="IPR018123">
    <property type="entry name" value="WWE-dom_subgr"/>
</dbReference>
<dbReference type="PROSITE" id="PS50918">
    <property type="entry name" value="WWE"/>
    <property type="match status" value="1"/>
</dbReference>
<evidence type="ECO:0000256" key="5">
    <source>
        <dbReference type="ARBA" id="ARBA00022553"/>
    </source>
</evidence>
<comment type="subcellular location">
    <subcellularLocation>
        <location evidence="2">Cytoplasm</location>
    </subcellularLocation>
    <subcellularLocation>
        <location evidence="1">Nucleus</location>
    </subcellularLocation>
</comment>
<dbReference type="PANTHER" id="PTHR45740">
    <property type="entry name" value="POLY [ADP-RIBOSE] POLYMERASE"/>
    <property type="match status" value="1"/>
</dbReference>
<dbReference type="SMART" id="SM00356">
    <property type="entry name" value="ZnF_C3H1"/>
    <property type="match status" value="3"/>
</dbReference>
<dbReference type="Pfam" id="PF00644">
    <property type="entry name" value="PARP"/>
    <property type="match status" value="1"/>
</dbReference>
<feature type="compositionally biased region" description="Low complexity" evidence="13">
    <location>
        <begin position="783"/>
        <end position="817"/>
    </location>
</feature>
<keyword evidence="8 12" id="KW-0863">Zinc-finger</keyword>
<evidence type="ECO:0000256" key="13">
    <source>
        <dbReference type="SAM" id="MobiDB-lite"/>
    </source>
</evidence>
<keyword evidence="6 12" id="KW-0479">Metal-binding</keyword>
<reference evidence="17 18" key="1">
    <citation type="submission" date="2024-09" db="EMBL/GenBank/DDBJ databases">
        <title>A chromosome-level genome assembly of Gray's grenadier anchovy, Coilia grayii.</title>
        <authorList>
            <person name="Fu Z."/>
        </authorList>
    </citation>
    <scope>NUCLEOTIDE SEQUENCE [LARGE SCALE GENOMIC DNA]</scope>
    <source>
        <strain evidence="17">G4</strain>
        <tissue evidence="17">Muscle</tissue>
    </source>
</reference>
<keyword evidence="10" id="KW-0539">Nucleus</keyword>
<feature type="compositionally biased region" description="Polar residues" evidence="13">
    <location>
        <begin position="752"/>
        <end position="778"/>
    </location>
</feature>
<evidence type="ECO:0000256" key="10">
    <source>
        <dbReference type="ARBA" id="ARBA00023242"/>
    </source>
</evidence>
<keyword evidence="18" id="KW-1185">Reference proteome</keyword>
<dbReference type="InterPro" id="IPR051712">
    <property type="entry name" value="ARTD-AVP"/>
</dbReference>
<protein>
    <submittedName>
        <fullName evidence="17">Uncharacterized protein</fullName>
    </submittedName>
</protein>
<feature type="domain" description="WWE" evidence="15">
    <location>
        <begin position="355"/>
        <end position="440"/>
    </location>
</feature>
<accession>A0ABD1INQ3</accession>
<feature type="domain" description="C3H1-type" evidence="14">
    <location>
        <begin position="80"/>
        <end position="101"/>
    </location>
</feature>
<feature type="region of interest" description="Disordered" evidence="13">
    <location>
        <begin position="735"/>
        <end position="914"/>
    </location>
</feature>
<evidence type="ECO:0000256" key="11">
    <source>
        <dbReference type="ARBA" id="ARBA00024347"/>
    </source>
</evidence>
<feature type="compositionally biased region" description="Low complexity" evidence="13">
    <location>
        <begin position="885"/>
        <end position="901"/>
    </location>
</feature>
<comment type="caution">
    <text evidence="17">The sequence shown here is derived from an EMBL/GenBank/DDBJ whole genome shotgun (WGS) entry which is preliminary data.</text>
</comment>
<gene>
    <name evidence="17" type="ORF">ACEWY4_027788</name>
</gene>
<dbReference type="SMART" id="SM00678">
    <property type="entry name" value="WWE"/>
    <property type="match status" value="1"/>
</dbReference>
<keyword evidence="5" id="KW-0597">Phosphoprotein</keyword>
<dbReference type="InterPro" id="IPR004170">
    <property type="entry name" value="WWE_dom"/>
</dbReference>
<keyword evidence="4" id="KW-0963">Cytoplasm</keyword>
<dbReference type="InterPro" id="IPR012317">
    <property type="entry name" value="Poly(ADP-ribose)pol_cat_dom"/>
</dbReference>
<evidence type="ECO:0000256" key="8">
    <source>
        <dbReference type="ARBA" id="ARBA00022771"/>
    </source>
</evidence>
<dbReference type="PROSITE" id="PS50103">
    <property type="entry name" value="ZF_C3H1"/>
    <property type="match status" value="2"/>
</dbReference>
<feature type="compositionally biased region" description="Pro residues" evidence="13">
    <location>
        <begin position="846"/>
        <end position="860"/>
    </location>
</feature>
<dbReference type="GO" id="GO:0005634">
    <property type="term" value="C:nucleus"/>
    <property type="evidence" value="ECO:0007669"/>
    <property type="project" value="UniProtKB-SubCell"/>
</dbReference>
<feature type="zinc finger region" description="C3H1-type" evidence="12">
    <location>
        <begin position="267"/>
        <end position="294"/>
    </location>
</feature>
<feature type="compositionally biased region" description="Gly residues" evidence="13">
    <location>
        <begin position="226"/>
        <end position="236"/>
    </location>
</feature>
<evidence type="ECO:0000256" key="7">
    <source>
        <dbReference type="ARBA" id="ARBA00022737"/>
    </source>
</evidence>
<feature type="compositionally biased region" description="Low complexity" evidence="13">
    <location>
        <begin position="735"/>
        <end position="750"/>
    </location>
</feature>
<feature type="domain" description="PARP catalytic" evidence="16">
    <location>
        <begin position="470"/>
        <end position="684"/>
    </location>
</feature>
<dbReference type="SUPFAM" id="SSF117839">
    <property type="entry name" value="WWE domain"/>
    <property type="match status" value="1"/>
</dbReference>
<evidence type="ECO:0000313" key="18">
    <source>
        <dbReference type="Proteomes" id="UP001591681"/>
    </source>
</evidence>
<dbReference type="CDD" id="cd01439">
    <property type="entry name" value="TCCD_inducible_PARP_like"/>
    <property type="match status" value="1"/>
</dbReference>
<organism evidence="17 18">
    <name type="scientific">Coilia grayii</name>
    <name type="common">Gray's grenadier anchovy</name>
    <dbReference type="NCBI Taxonomy" id="363190"/>
    <lineage>
        <taxon>Eukaryota</taxon>
        <taxon>Metazoa</taxon>
        <taxon>Chordata</taxon>
        <taxon>Craniata</taxon>
        <taxon>Vertebrata</taxon>
        <taxon>Euteleostomi</taxon>
        <taxon>Actinopterygii</taxon>
        <taxon>Neopterygii</taxon>
        <taxon>Teleostei</taxon>
        <taxon>Clupei</taxon>
        <taxon>Clupeiformes</taxon>
        <taxon>Clupeoidei</taxon>
        <taxon>Engraulidae</taxon>
        <taxon>Coilinae</taxon>
        <taxon>Coilia</taxon>
    </lineage>
</organism>
<dbReference type="Pfam" id="PF02825">
    <property type="entry name" value="WWE"/>
    <property type="match status" value="1"/>
</dbReference>
<dbReference type="InterPro" id="IPR037197">
    <property type="entry name" value="WWE_dom_sf"/>
</dbReference>
<proteinExistence type="inferred from homology"/>
<dbReference type="SUPFAM" id="SSF56399">
    <property type="entry name" value="ADP-ribosylation"/>
    <property type="match status" value="1"/>
</dbReference>
<dbReference type="InterPro" id="IPR000571">
    <property type="entry name" value="Znf_CCCH"/>
</dbReference>
<dbReference type="Gene3D" id="3.90.228.10">
    <property type="match status" value="1"/>
</dbReference>
<evidence type="ECO:0000259" key="14">
    <source>
        <dbReference type="PROSITE" id="PS50103"/>
    </source>
</evidence>
<feature type="zinc finger region" description="C3H1-type" evidence="12">
    <location>
        <begin position="80"/>
        <end position="101"/>
    </location>
</feature>
<evidence type="ECO:0000256" key="3">
    <source>
        <dbReference type="ARBA" id="ARBA00004906"/>
    </source>
</evidence>
<evidence type="ECO:0000313" key="17">
    <source>
        <dbReference type="EMBL" id="KAL2076616.1"/>
    </source>
</evidence>
<dbReference type="GO" id="GO:0005737">
    <property type="term" value="C:cytoplasm"/>
    <property type="evidence" value="ECO:0007669"/>
    <property type="project" value="UniProtKB-SubCell"/>
</dbReference>